<evidence type="ECO:0000256" key="1">
    <source>
        <dbReference type="SAM" id="MobiDB-lite"/>
    </source>
</evidence>
<evidence type="ECO:0000256" key="2">
    <source>
        <dbReference type="SAM" id="SignalP"/>
    </source>
</evidence>
<evidence type="ECO:0000313" key="3">
    <source>
        <dbReference type="EMBL" id="MXU93097.1"/>
    </source>
</evidence>
<protein>
    <recommendedName>
        <fullName evidence="4">Secreted protein</fullName>
    </recommendedName>
</protein>
<keyword evidence="2" id="KW-0732">Signal</keyword>
<dbReference type="EMBL" id="GIFC01011014">
    <property type="protein sequence ID" value="MXU93097.1"/>
    <property type="molecule type" value="Transcribed_RNA"/>
</dbReference>
<sequence length="141" mass="15085">MWHTCCRRLFSLLLPSPSLQFGQVHATLRSLLSPALLPGVAPPLSPPGEPPSARSGDSRPPSLGVAELWPGFRPDAWACTRWTCCPACRCCWVALDTEVPTGCAATICHLVGSLGSCWNCCATSWPLARAAWTVCRGLRGP</sequence>
<name>A0A6B0UTJ0_IXORI</name>
<evidence type="ECO:0008006" key="4">
    <source>
        <dbReference type="Google" id="ProtNLM"/>
    </source>
</evidence>
<dbReference type="AlphaFoldDB" id="A0A6B0UTJ0"/>
<feature type="region of interest" description="Disordered" evidence="1">
    <location>
        <begin position="42"/>
        <end position="62"/>
    </location>
</feature>
<proteinExistence type="predicted"/>
<feature type="signal peptide" evidence="2">
    <location>
        <begin position="1"/>
        <end position="20"/>
    </location>
</feature>
<reference evidence="3" key="1">
    <citation type="submission" date="2019-12" db="EMBL/GenBank/DDBJ databases">
        <title>An insight into the sialome of adult female Ixodes ricinus ticks feeding for 6 days.</title>
        <authorList>
            <person name="Perner J."/>
            <person name="Ribeiro J.M.C."/>
        </authorList>
    </citation>
    <scope>NUCLEOTIDE SEQUENCE</scope>
    <source>
        <strain evidence="3">Semi-engorged</strain>
        <tissue evidence="3">Salivary glands</tissue>
    </source>
</reference>
<feature type="chain" id="PRO_5025633975" description="Secreted protein" evidence="2">
    <location>
        <begin position="21"/>
        <end position="141"/>
    </location>
</feature>
<organism evidence="3">
    <name type="scientific">Ixodes ricinus</name>
    <name type="common">Common tick</name>
    <name type="synonym">Acarus ricinus</name>
    <dbReference type="NCBI Taxonomy" id="34613"/>
    <lineage>
        <taxon>Eukaryota</taxon>
        <taxon>Metazoa</taxon>
        <taxon>Ecdysozoa</taxon>
        <taxon>Arthropoda</taxon>
        <taxon>Chelicerata</taxon>
        <taxon>Arachnida</taxon>
        <taxon>Acari</taxon>
        <taxon>Parasitiformes</taxon>
        <taxon>Ixodida</taxon>
        <taxon>Ixodoidea</taxon>
        <taxon>Ixodidae</taxon>
        <taxon>Ixodinae</taxon>
        <taxon>Ixodes</taxon>
    </lineage>
</organism>
<accession>A0A6B0UTJ0</accession>